<feature type="chain" id="PRO_5004256903" evidence="1">
    <location>
        <begin position="29"/>
        <end position="168"/>
    </location>
</feature>
<evidence type="ECO:0000256" key="1">
    <source>
        <dbReference type="SAM" id="SignalP"/>
    </source>
</evidence>
<name>Q5I736_DICNO</name>
<gene>
    <name evidence="2" type="primary">traL</name>
</gene>
<protein>
    <submittedName>
        <fullName evidence="2">TraL</fullName>
    </submittedName>
</protein>
<accession>Q5I736</accession>
<feature type="signal peptide" evidence="1">
    <location>
        <begin position="1"/>
        <end position="28"/>
    </location>
</feature>
<sequence length="168" mass="18770">MTMKKYALPIISSIALATFTIYSSPAIAASQDECAIWLCAPSGFPSGCAAAKKAMKHRIRKGKSPLPPFSACAVKDKQTNPDDFTYTFKKVLKIEEHRVCERYIERKNKTSCTAYKTVPAHFRAGNSCYKGRKTKDNDPEKIAGCSAVLFELKVFEKGQQFGESFYFQ</sequence>
<proteinExistence type="predicted"/>
<dbReference type="AlphaFoldDB" id="Q5I736"/>
<keyword evidence="1" id="KW-0732">Signal</keyword>
<dbReference type="EMBL" id="AY847513">
    <property type="protein sequence ID" value="AAW31839.1"/>
    <property type="molecule type" value="Genomic_DNA"/>
</dbReference>
<organism evidence="2">
    <name type="scientific">Dichelobacter nodosus</name>
    <name type="common">Bacteroides nodosus</name>
    <dbReference type="NCBI Taxonomy" id="870"/>
    <lineage>
        <taxon>Bacteria</taxon>
        <taxon>Pseudomonadati</taxon>
        <taxon>Pseudomonadota</taxon>
        <taxon>Gammaproteobacteria</taxon>
        <taxon>Cardiobacteriales</taxon>
        <taxon>Cardiobacteriaceae</taxon>
        <taxon>Dichelobacter</taxon>
    </lineage>
</organism>
<reference evidence="2" key="1">
    <citation type="journal article" date="2009" name="Anaerobe">
        <title>The intD mobile genetic element from Dichelobacter nodosus, the causative agent of ovine footrot, is associated with the benign phenotype.</title>
        <authorList>
            <person name="Tanjung L.R."/>
            <person name="Whittle G."/>
            <person name="Shaw B.E."/>
            <person name="Bloomfield G.A."/>
            <person name="Katz M.E."/>
            <person name="Cheetham B.F."/>
        </authorList>
    </citation>
    <scope>NUCLEOTIDE SEQUENCE</scope>
    <source>
        <strain evidence="2">C305-1</strain>
    </source>
</reference>
<evidence type="ECO:0000313" key="2">
    <source>
        <dbReference type="EMBL" id="AAW31839.1"/>
    </source>
</evidence>